<dbReference type="InParanoid" id="E4ZJX8"/>
<reference evidence="3" key="1">
    <citation type="journal article" date="2011" name="Nat. Commun.">
        <title>Effector diversification within compartments of the Leptosphaeria maculans genome affected by Repeat-Induced Point mutations.</title>
        <authorList>
            <person name="Rouxel T."/>
            <person name="Grandaubert J."/>
            <person name="Hane J.K."/>
            <person name="Hoede C."/>
            <person name="van de Wouw A.P."/>
            <person name="Couloux A."/>
            <person name="Dominguez V."/>
            <person name="Anthouard V."/>
            <person name="Bally P."/>
            <person name="Bourras S."/>
            <person name="Cozijnsen A.J."/>
            <person name="Ciuffetti L.M."/>
            <person name="Degrave A."/>
            <person name="Dilmaghani A."/>
            <person name="Duret L."/>
            <person name="Fudal I."/>
            <person name="Goodwin S.B."/>
            <person name="Gout L."/>
            <person name="Glaser N."/>
            <person name="Linglin J."/>
            <person name="Kema G.H.J."/>
            <person name="Lapalu N."/>
            <person name="Lawrence C.B."/>
            <person name="May K."/>
            <person name="Meyer M."/>
            <person name="Ollivier B."/>
            <person name="Poulain J."/>
            <person name="Schoch C.L."/>
            <person name="Simon A."/>
            <person name="Spatafora J.W."/>
            <person name="Stachowiak A."/>
            <person name="Turgeon B.G."/>
            <person name="Tyler B.M."/>
            <person name="Vincent D."/>
            <person name="Weissenbach J."/>
            <person name="Amselem J."/>
            <person name="Quesneville H."/>
            <person name="Oliver R.P."/>
            <person name="Wincker P."/>
            <person name="Balesdent M.-H."/>
            <person name="Howlett B.J."/>
        </authorList>
    </citation>
    <scope>NUCLEOTIDE SEQUENCE [LARGE SCALE GENOMIC DNA]</scope>
    <source>
        <strain evidence="3">JN3 / isolate v23.1.3 / race Av1-4-5-6-7-8</strain>
    </source>
</reference>
<dbReference type="VEuPathDB" id="FungiDB:LEMA_uP069210.1"/>
<gene>
    <name evidence="2" type="ORF">LEMA_uP069210.1</name>
</gene>
<protein>
    <submittedName>
        <fullName evidence="2">Predicted protein</fullName>
    </submittedName>
</protein>
<feature type="region of interest" description="Disordered" evidence="1">
    <location>
        <begin position="1"/>
        <end position="48"/>
    </location>
</feature>
<feature type="compositionally biased region" description="Polar residues" evidence="1">
    <location>
        <begin position="8"/>
        <end position="17"/>
    </location>
</feature>
<name>E4ZJX8_LEPMJ</name>
<evidence type="ECO:0000313" key="3">
    <source>
        <dbReference type="Proteomes" id="UP000002668"/>
    </source>
</evidence>
<dbReference type="EMBL" id="FP929072">
    <property type="protein sequence ID" value="CBX91413.1"/>
    <property type="molecule type" value="Genomic_DNA"/>
</dbReference>
<organism evidence="3">
    <name type="scientific">Leptosphaeria maculans (strain JN3 / isolate v23.1.3 / race Av1-4-5-6-7-8)</name>
    <name type="common">Blackleg fungus</name>
    <name type="synonym">Phoma lingam</name>
    <dbReference type="NCBI Taxonomy" id="985895"/>
    <lineage>
        <taxon>Eukaryota</taxon>
        <taxon>Fungi</taxon>
        <taxon>Dikarya</taxon>
        <taxon>Ascomycota</taxon>
        <taxon>Pezizomycotina</taxon>
        <taxon>Dothideomycetes</taxon>
        <taxon>Pleosporomycetidae</taxon>
        <taxon>Pleosporales</taxon>
        <taxon>Pleosporineae</taxon>
        <taxon>Leptosphaeriaceae</taxon>
        <taxon>Plenodomus</taxon>
        <taxon>Plenodomus lingam/Leptosphaeria maculans species complex</taxon>
    </lineage>
</organism>
<evidence type="ECO:0000313" key="2">
    <source>
        <dbReference type="EMBL" id="CBX91413.1"/>
    </source>
</evidence>
<dbReference type="Proteomes" id="UP000002668">
    <property type="component" value="Genome"/>
</dbReference>
<sequence length="48" mass="5384">MRDGRAHVSTTDYRWSTSPPPKPESDVISRLNPIPSPNANQRAPARKK</sequence>
<evidence type="ECO:0000256" key="1">
    <source>
        <dbReference type="SAM" id="MobiDB-lite"/>
    </source>
</evidence>
<proteinExistence type="predicted"/>
<dbReference type="AlphaFoldDB" id="E4ZJX8"/>
<keyword evidence="3" id="KW-1185">Reference proteome</keyword>
<accession>E4ZJX8</accession>
<dbReference type="HOGENOM" id="CLU_3160110_0_0_1"/>